<dbReference type="PANTHER" id="PTHR18964:SF149">
    <property type="entry name" value="BIFUNCTIONAL UDP-N-ACETYLGLUCOSAMINE 2-EPIMERASE_N-ACETYLMANNOSAMINE KINASE"/>
    <property type="match status" value="1"/>
</dbReference>
<reference evidence="3" key="1">
    <citation type="submission" date="2017-01" db="EMBL/GenBank/DDBJ databases">
        <authorList>
            <person name="Varghese N."/>
            <person name="Submissions S."/>
        </authorList>
    </citation>
    <scope>NUCLEOTIDE SEQUENCE [LARGE SCALE GENOMIC DNA]</scope>
    <source>
        <strain evidence="3">ATCC 12950</strain>
    </source>
</reference>
<dbReference type="AlphaFoldDB" id="A0A1N7HCB6"/>
<dbReference type="Gene3D" id="1.10.10.10">
    <property type="entry name" value="Winged helix-like DNA-binding domain superfamily/Winged helix DNA-binding domain"/>
    <property type="match status" value="1"/>
</dbReference>
<dbReference type="InterPro" id="IPR036388">
    <property type="entry name" value="WH-like_DNA-bd_sf"/>
</dbReference>
<dbReference type="Proteomes" id="UP000186096">
    <property type="component" value="Unassembled WGS sequence"/>
</dbReference>
<dbReference type="STRING" id="58117.SAMN05421833_1442"/>
<dbReference type="EMBL" id="FTNI01000044">
    <property type="protein sequence ID" value="SIS22516.1"/>
    <property type="molecule type" value="Genomic_DNA"/>
</dbReference>
<evidence type="ECO:0000313" key="3">
    <source>
        <dbReference type="Proteomes" id="UP000186096"/>
    </source>
</evidence>
<evidence type="ECO:0000256" key="1">
    <source>
        <dbReference type="ARBA" id="ARBA00006479"/>
    </source>
</evidence>
<protein>
    <submittedName>
        <fullName evidence="2">Sugar kinase of the NBD/HSP70 family, may contain an N-terminal HTH domain</fullName>
    </submittedName>
</protein>
<proteinExistence type="inferred from homology"/>
<organism evidence="2 3">
    <name type="scientific">Microbispora rosea</name>
    <dbReference type="NCBI Taxonomy" id="58117"/>
    <lineage>
        <taxon>Bacteria</taxon>
        <taxon>Bacillati</taxon>
        <taxon>Actinomycetota</taxon>
        <taxon>Actinomycetes</taxon>
        <taxon>Streptosporangiales</taxon>
        <taxon>Streptosporangiaceae</taxon>
        <taxon>Microbispora</taxon>
    </lineage>
</organism>
<keyword evidence="3" id="KW-1185">Reference proteome</keyword>
<dbReference type="RefSeq" id="WP_030512536.1">
    <property type="nucleotide sequence ID" value="NZ_CP192071.1"/>
</dbReference>
<dbReference type="GeneID" id="97493176"/>
<keyword evidence="2" id="KW-0418">Kinase</keyword>
<dbReference type="SUPFAM" id="SSF53067">
    <property type="entry name" value="Actin-like ATPase domain"/>
    <property type="match status" value="1"/>
</dbReference>
<keyword evidence="2" id="KW-0808">Transferase</keyword>
<dbReference type="SUPFAM" id="SSF46785">
    <property type="entry name" value="Winged helix' DNA-binding domain"/>
    <property type="match status" value="1"/>
</dbReference>
<sequence length="394" mass="41093">MARPQRRTVRDIRRGNRAVLLRALYFSGPTSRNDLTARTGLSAATVSTMTADLLGENIVVEAGQVESDGGRPRVLLRVNPEYGFAVGVDVAETHVRVGLFDLEMTERAKVDYMLRPARHDPELIARHILAGVEVVLSDAGVSPEQVLGIGVGVPGIVEPGADGVIHATTFGWDGVPLGALLRRGTSLPLYVDNGAKTMGQAELWFGSGRGASEAVIVLLGVGVGATIVADGTTFRGVSSSAGEWGHTKIVANGRPCRCGGRGCLEAYIGIEAILDRAGVTSRGDWEEDLAGVLASKSPVVEETVTYLGVGLANLVNLVNPEKIVIGGWVGVQLGESLLPDIRRATAANSLAEPYAATSIVLGRLGPDAVALGAATLVLEEFLNAPQVARITAAG</sequence>
<gene>
    <name evidence="2" type="ORF">SAMN05421833_1442</name>
</gene>
<dbReference type="Gene3D" id="3.30.420.40">
    <property type="match status" value="2"/>
</dbReference>
<accession>A0A1N7HCB6</accession>
<dbReference type="GO" id="GO:0016301">
    <property type="term" value="F:kinase activity"/>
    <property type="evidence" value="ECO:0007669"/>
    <property type="project" value="UniProtKB-KW"/>
</dbReference>
<dbReference type="InterPro" id="IPR000600">
    <property type="entry name" value="ROK"/>
</dbReference>
<dbReference type="PANTHER" id="PTHR18964">
    <property type="entry name" value="ROK (REPRESSOR, ORF, KINASE) FAMILY"/>
    <property type="match status" value="1"/>
</dbReference>
<comment type="similarity">
    <text evidence="1">Belongs to the ROK (NagC/XylR) family.</text>
</comment>
<dbReference type="OrthoDB" id="3534172at2"/>
<dbReference type="InterPro" id="IPR043129">
    <property type="entry name" value="ATPase_NBD"/>
</dbReference>
<evidence type="ECO:0000313" key="2">
    <source>
        <dbReference type="EMBL" id="SIS22516.1"/>
    </source>
</evidence>
<name>A0A1N7HCB6_9ACTN</name>
<dbReference type="InterPro" id="IPR036390">
    <property type="entry name" value="WH_DNA-bd_sf"/>
</dbReference>
<dbReference type="Pfam" id="PF00480">
    <property type="entry name" value="ROK"/>
    <property type="match status" value="1"/>
</dbReference>